<keyword evidence="3" id="KW-1185">Reference proteome</keyword>
<dbReference type="Proteomes" id="UP001345963">
    <property type="component" value="Unassembled WGS sequence"/>
</dbReference>
<dbReference type="InterPro" id="IPR028472">
    <property type="entry name" value="EYA"/>
</dbReference>
<proteinExistence type="inferred from homology"/>
<protein>
    <recommendedName>
        <fullName evidence="1">Eyes absent homolog</fullName>
        <ecNumber evidence="1">3.1.3.48</ecNumber>
    </recommendedName>
</protein>
<comment type="cofactor">
    <cofactor evidence="1">
        <name>Mg(2+)</name>
        <dbReference type="ChEBI" id="CHEBI:18420"/>
    </cofactor>
    <text evidence="1">Binds 1 Mg(2+) ion per subunit.</text>
</comment>
<keyword evidence="1" id="KW-0904">Protein phosphatase</keyword>
<gene>
    <name evidence="2" type="ORF">ATANTOWER_002411</name>
</gene>
<dbReference type="EMBL" id="JAHUTI010070087">
    <property type="protein sequence ID" value="MED6254950.1"/>
    <property type="molecule type" value="Genomic_DNA"/>
</dbReference>
<dbReference type="PANTHER" id="PTHR10190">
    <property type="entry name" value="EYES ABSENT"/>
    <property type="match status" value="1"/>
</dbReference>
<dbReference type="PANTHER" id="PTHR10190:SF7">
    <property type="entry name" value="EYES ABSENT HOMOLOG 2"/>
    <property type="match status" value="1"/>
</dbReference>
<keyword evidence="1" id="KW-0804">Transcription</keyword>
<evidence type="ECO:0000313" key="2">
    <source>
        <dbReference type="EMBL" id="MED6254950.1"/>
    </source>
</evidence>
<dbReference type="EC" id="3.1.3.48" evidence="1"/>
<sequence>REEEEEEEEPKIFAHLLNTCPPPGTQTLLLELQRSMNCKYWYHKTDETGMQVQLFSLTASHSELWITVMAAYGQTQYSPALQPAGPYTAYTHHTQGYGMPSYNIKTEDGLSHSPGQTGLLGYSNFSGTPPSQSLYSYSHTHGQFKTLRALVDNPFLNHI</sequence>
<keyword evidence="1" id="KW-0479">Metal-binding</keyword>
<keyword evidence="1" id="KW-0378">Hydrolase</keyword>
<evidence type="ECO:0000313" key="3">
    <source>
        <dbReference type="Proteomes" id="UP001345963"/>
    </source>
</evidence>
<name>A0ABU7BZJ5_9TELE</name>
<comment type="catalytic activity">
    <reaction evidence="1">
        <text>O-phospho-L-tyrosyl-[protein] + H2O = L-tyrosyl-[protein] + phosphate</text>
        <dbReference type="Rhea" id="RHEA:10684"/>
        <dbReference type="Rhea" id="RHEA-COMP:10136"/>
        <dbReference type="Rhea" id="RHEA-COMP:20101"/>
        <dbReference type="ChEBI" id="CHEBI:15377"/>
        <dbReference type="ChEBI" id="CHEBI:43474"/>
        <dbReference type="ChEBI" id="CHEBI:46858"/>
        <dbReference type="ChEBI" id="CHEBI:61978"/>
        <dbReference type="EC" id="3.1.3.48"/>
    </reaction>
</comment>
<feature type="non-terminal residue" evidence="2">
    <location>
        <position position="1"/>
    </location>
</feature>
<comment type="caution">
    <text evidence="2">The sequence shown here is derived from an EMBL/GenBank/DDBJ whole genome shotgun (WGS) entry which is preliminary data.</text>
</comment>
<comment type="similarity">
    <text evidence="1">Belongs to the HAD-like hydrolase superfamily. EYA family.</text>
</comment>
<reference evidence="2 3" key="1">
    <citation type="submission" date="2021-07" db="EMBL/GenBank/DDBJ databases">
        <authorList>
            <person name="Palmer J.M."/>
        </authorList>
    </citation>
    <scope>NUCLEOTIDE SEQUENCE [LARGE SCALE GENOMIC DNA]</scope>
    <source>
        <strain evidence="2 3">AT_MEX2019</strain>
        <tissue evidence="2">Muscle</tissue>
    </source>
</reference>
<keyword evidence="1" id="KW-0460">Magnesium</keyword>
<evidence type="ECO:0000256" key="1">
    <source>
        <dbReference type="RuleBase" id="RU362036"/>
    </source>
</evidence>
<keyword evidence="1" id="KW-0805">Transcription regulation</keyword>
<organism evidence="2 3">
    <name type="scientific">Ataeniobius toweri</name>
    <dbReference type="NCBI Taxonomy" id="208326"/>
    <lineage>
        <taxon>Eukaryota</taxon>
        <taxon>Metazoa</taxon>
        <taxon>Chordata</taxon>
        <taxon>Craniata</taxon>
        <taxon>Vertebrata</taxon>
        <taxon>Euteleostomi</taxon>
        <taxon>Actinopterygii</taxon>
        <taxon>Neopterygii</taxon>
        <taxon>Teleostei</taxon>
        <taxon>Neoteleostei</taxon>
        <taxon>Acanthomorphata</taxon>
        <taxon>Ovalentaria</taxon>
        <taxon>Atherinomorphae</taxon>
        <taxon>Cyprinodontiformes</taxon>
        <taxon>Goodeidae</taxon>
        <taxon>Ataeniobius</taxon>
    </lineage>
</organism>
<accession>A0ABU7BZJ5</accession>